<organism evidence="1 2">
    <name type="scientific">Oceanospirillum multiglobuliferum</name>
    <dbReference type="NCBI Taxonomy" id="64969"/>
    <lineage>
        <taxon>Bacteria</taxon>
        <taxon>Pseudomonadati</taxon>
        <taxon>Pseudomonadota</taxon>
        <taxon>Gammaproteobacteria</taxon>
        <taxon>Oceanospirillales</taxon>
        <taxon>Oceanospirillaceae</taxon>
        <taxon>Oceanospirillum</taxon>
    </lineage>
</organism>
<reference evidence="1 2" key="1">
    <citation type="submission" date="2017-01" db="EMBL/GenBank/DDBJ databases">
        <title>Genome Sequencing of a Marine Spirillum, Oceanospirillum multiglobuliferum ATCC 33336, from Japan.</title>
        <authorList>
            <person name="Carney J.G."/>
            <person name="Trachtenberg A.M."/>
            <person name="Rheaume B.A."/>
            <person name="Linnane J.D."/>
            <person name="Pitts N.L."/>
            <person name="Mykles D.L."/>
            <person name="Maclea K.S."/>
        </authorList>
    </citation>
    <scope>NUCLEOTIDE SEQUENCE [LARGE SCALE GENOMIC DNA]</scope>
    <source>
        <strain evidence="1 2">ATCC 33336</strain>
    </source>
</reference>
<keyword evidence="2" id="KW-1185">Reference proteome</keyword>
<proteinExistence type="predicted"/>
<dbReference type="Proteomes" id="UP000191418">
    <property type="component" value="Unassembled WGS sequence"/>
</dbReference>
<accession>A0A1V4T4S7</accession>
<dbReference type="EMBL" id="MTSM01000012">
    <property type="protein sequence ID" value="OPX55188.1"/>
    <property type="molecule type" value="Genomic_DNA"/>
</dbReference>
<evidence type="ECO:0000313" key="1">
    <source>
        <dbReference type="EMBL" id="OPX55188.1"/>
    </source>
</evidence>
<dbReference type="AlphaFoldDB" id="A0A1V4T4S7"/>
<comment type="caution">
    <text evidence="1">The sequence shown here is derived from an EMBL/GenBank/DDBJ whole genome shotgun (WGS) entry which is preliminary data.</text>
</comment>
<name>A0A1V4T4S7_9GAMM</name>
<evidence type="ECO:0000313" key="2">
    <source>
        <dbReference type="Proteomes" id="UP000191418"/>
    </source>
</evidence>
<gene>
    <name evidence="1" type="ORF">BTE48_10550</name>
</gene>
<dbReference type="STRING" id="64969.SAMN02745127_02301"/>
<protein>
    <submittedName>
        <fullName evidence="1">Uncharacterized protein</fullName>
    </submittedName>
</protein>
<sequence length="167" mass="19196">MFAQNSHAKNTPVFPSLSDLQQQFVSDSSLGHLYQFPQDKIRAALSASQLQQLRINHLYQWLLAQLQSSHNDYLQLSATDLPLTFNRYSKLADQLRSLSRINLPNRERLPQLHYALFEQGRLIEGFGLRPDQVQPLRTQLDINAKVLILSRQQCTQLAQQLAAFAIR</sequence>